<protein>
    <recommendedName>
        <fullName evidence="1">ARG and Rhodanese-Phosphatase-superfamily-associated domain-containing protein</fullName>
    </recommendedName>
</protein>
<reference evidence="2 3" key="1">
    <citation type="submission" date="2019-06" db="EMBL/GenBank/DDBJ databases">
        <title>Sequencing the genomes of 1000 actinobacteria strains.</title>
        <authorList>
            <person name="Klenk H.-P."/>
        </authorList>
    </citation>
    <scope>NUCLEOTIDE SEQUENCE [LARGE SCALE GENOMIC DNA]</scope>
    <source>
        <strain evidence="2 3">DSM 45301</strain>
    </source>
</reference>
<evidence type="ECO:0000259" key="1">
    <source>
        <dbReference type="Pfam" id="PF20208"/>
    </source>
</evidence>
<evidence type="ECO:0000313" key="2">
    <source>
        <dbReference type="EMBL" id="TQM08966.1"/>
    </source>
</evidence>
<organism evidence="2 3">
    <name type="scientific">Pseudonocardia kunmingensis</name>
    <dbReference type="NCBI Taxonomy" id="630975"/>
    <lineage>
        <taxon>Bacteria</taxon>
        <taxon>Bacillati</taxon>
        <taxon>Actinomycetota</taxon>
        <taxon>Actinomycetes</taxon>
        <taxon>Pseudonocardiales</taxon>
        <taxon>Pseudonocardiaceae</taxon>
        <taxon>Pseudonocardia</taxon>
    </lineage>
</organism>
<dbReference type="Pfam" id="PF20208">
    <property type="entry name" value="ARPP-1"/>
    <property type="match status" value="1"/>
</dbReference>
<comment type="caution">
    <text evidence="2">The sequence shown here is derived from an EMBL/GenBank/DDBJ whole genome shotgun (WGS) entry which is preliminary data.</text>
</comment>
<dbReference type="EMBL" id="VFPA01000003">
    <property type="protein sequence ID" value="TQM08966.1"/>
    <property type="molecule type" value="Genomic_DNA"/>
</dbReference>
<dbReference type="Proteomes" id="UP000315677">
    <property type="component" value="Unassembled WGS sequence"/>
</dbReference>
<dbReference type="OrthoDB" id="9796904at2"/>
<evidence type="ECO:0000313" key="3">
    <source>
        <dbReference type="Proteomes" id="UP000315677"/>
    </source>
</evidence>
<name>A0A543DHY7_9PSEU</name>
<keyword evidence="3" id="KW-1185">Reference proteome</keyword>
<gene>
    <name evidence="2" type="ORF">FB558_4706</name>
</gene>
<feature type="domain" description="ARG and Rhodanese-Phosphatase-superfamily-associated" evidence="1">
    <location>
        <begin position="5"/>
        <end position="99"/>
    </location>
</feature>
<accession>A0A543DHY7</accession>
<sequence>MDSTRSVDDAAAALVRGLQPLPFQSGVMIGVGGWPVLLEVYDSPLTLAQVWDALLHAAAVDTVGMPAVTTPGRRARRFAREVTSVPLNAGGRGATADTRVSALGWRGRAVQTVAINLRHELVTA</sequence>
<dbReference type="AlphaFoldDB" id="A0A543DHY7"/>
<proteinExistence type="predicted"/>
<dbReference type="InterPro" id="IPR046699">
    <property type="entry name" value="ARPP-1"/>
</dbReference>